<evidence type="ECO:0000313" key="2">
    <source>
        <dbReference type="Proteomes" id="UP000268014"/>
    </source>
</evidence>
<organism evidence="3">
    <name type="scientific">Haemonchus placei</name>
    <name type="common">Barber's pole worm</name>
    <dbReference type="NCBI Taxonomy" id="6290"/>
    <lineage>
        <taxon>Eukaryota</taxon>
        <taxon>Metazoa</taxon>
        <taxon>Ecdysozoa</taxon>
        <taxon>Nematoda</taxon>
        <taxon>Chromadorea</taxon>
        <taxon>Rhabditida</taxon>
        <taxon>Rhabditina</taxon>
        <taxon>Rhabditomorpha</taxon>
        <taxon>Strongyloidea</taxon>
        <taxon>Trichostrongylidae</taxon>
        <taxon>Haemonchus</taxon>
    </lineage>
</organism>
<dbReference type="WBParaSite" id="HPLM_0000059101-mRNA-1">
    <property type="protein sequence ID" value="HPLM_0000059101-mRNA-1"/>
    <property type="gene ID" value="HPLM_0000059101"/>
</dbReference>
<gene>
    <name evidence="1" type="ORF">HPLM_LOCUS592</name>
</gene>
<keyword evidence="2" id="KW-1185">Reference proteome</keyword>
<evidence type="ECO:0000313" key="1">
    <source>
        <dbReference type="EMBL" id="VDO05820.1"/>
    </source>
</evidence>
<accession>A0A0N4VTH4</accession>
<sequence length="150" mass="16969">MEDREVISTANNMVLKDYNDGSTCFNTCVVMRSNRGSKEPSQQFSRKADSLPPILSTAIQSGIRGRLGKGTTLNIYCRHRYDVARRAPEYSTPKMVFLSKRRLRNMPGETHMFRSSASGQVAAFIWRLVSMRQHHDGGHHEDGEDNFCTG</sequence>
<reference evidence="1 2" key="2">
    <citation type="submission" date="2018-11" db="EMBL/GenBank/DDBJ databases">
        <authorList>
            <consortium name="Pathogen Informatics"/>
        </authorList>
    </citation>
    <scope>NUCLEOTIDE SEQUENCE [LARGE SCALE GENOMIC DNA]</scope>
    <source>
        <strain evidence="1 2">MHpl1</strain>
    </source>
</reference>
<dbReference type="EMBL" id="UZAF01000462">
    <property type="protein sequence ID" value="VDO05820.1"/>
    <property type="molecule type" value="Genomic_DNA"/>
</dbReference>
<protein>
    <submittedName>
        <fullName evidence="3">ZP domain-containing protein</fullName>
    </submittedName>
</protein>
<evidence type="ECO:0000313" key="3">
    <source>
        <dbReference type="WBParaSite" id="HPLM_0000059101-mRNA-1"/>
    </source>
</evidence>
<dbReference type="Proteomes" id="UP000268014">
    <property type="component" value="Unassembled WGS sequence"/>
</dbReference>
<dbReference type="AlphaFoldDB" id="A0A0N4VTH4"/>
<reference evidence="3" key="1">
    <citation type="submission" date="2017-02" db="UniProtKB">
        <authorList>
            <consortium name="WormBaseParasite"/>
        </authorList>
    </citation>
    <scope>IDENTIFICATION</scope>
</reference>
<name>A0A0N4VTH4_HAEPC</name>
<proteinExistence type="predicted"/>